<dbReference type="GeneID" id="30147351"/>
<evidence type="ECO:0000256" key="2">
    <source>
        <dbReference type="ARBA" id="ARBA00008974"/>
    </source>
</evidence>
<sequence length="513" mass="56408">MSDLEKQESNLEKKESNLEREVRTNSDTDVEDIAETKNTKLNILDQLGYMLKAETRGVERVPDSERTSASIYEVASMWFSANLVIATFALGALAGGVFKLNFWTAVLANIFFTILGALPVALFSVFGPKFGLRQMILSRYLAGNYGSRIFAFLNCISGIGWGAVNTMVSAQLLHIVNNGALPPWAGCLIIILLTITVTFFGYKVIHIYEKYSWIPNAFCFVVIIARMKMSGEFRYGEWASGPTVAGAVLSYGGAIFGSTTGWSAFAADYTVYMPKTTNSYKVFFAVFVGLVTPIVFCLTLGNACSMGLHNERWAQLYLENSVGGLVYAVLVEDSLHGFGQFCCVLLALSTVANNIPNMYSMSLSAQAVWSKFHKLPRIFWSIFGNAATLAICIPAYYSFATVMSNFMNLVAYYLAIYESVTLSEHFIYRRTFSAYNIEDHDDFSKLPVGIAGVFGFCCGVTGAVLGMNQAYYQGVVAKMIGENGGDIGFELAAGFGCIGYNLVRPLEKKYFGR</sequence>
<keyword evidence="12" id="KW-1185">Reference proteome</keyword>
<evidence type="ECO:0000256" key="10">
    <source>
        <dbReference type="SAM" id="Phobius"/>
    </source>
</evidence>
<evidence type="ECO:0000256" key="8">
    <source>
        <dbReference type="PIRNR" id="PIRNR002744"/>
    </source>
</evidence>
<evidence type="ECO:0000313" key="12">
    <source>
        <dbReference type="Proteomes" id="UP000094336"/>
    </source>
</evidence>
<feature type="transmembrane region" description="Helical" evidence="10">
    <location>
        <begin position="239"/>
        <end position="262"/>
    </location>
</feature>
<feature type="compositionally biased region" description="Basic and acidic residues" evidence="9">
    <location>
        <begin position="1"/>
        <end position="26"/>
    </location>
</feature>
<comment type="similarity">
    <text evidence="2 8">Belongs to the purine-cytosine permease (2.A.39) family.</text>
</comment>
<dbReference type="RefSeq" id="XP_018983839.1">
    <property type="nucleotide sequence ID" value="XM_019129498.1"/>
</dbReference>
<dbReference type="OrthoDB" id="2116389at2759"/>
<feature type="transmembrane region" description="Helical" evidence="10">
    <location>
        <begin position="105"/>
        <end position="125"/>
    </location>
</feature>
<evidence type="ECO:0000256" key="4">
    <source>
        <dbReference type="ARBA" id="ARBA00022553"/>
    </source>
</evidence>
<evidence type="ECO:0000256" key="1">
    <source>
        <dbReference type="ARBA" id="ARBA00004141"/>
    </source>
</evidence>
<keyword evidence="7 8" id="KW-0472">Membrane</keyword>
<protein>
    <recommendedName>
        <fullName evidence="13">Purine-cytosine permease</fullName>
    </recommendedName>
</protein>
<dbReference type="Gene3D" id="1.10.4160.10">
    <property type="entry name" value="Hydantoin permease"/>
    <property type="match status" value="1"/>
</dbReference>
<dbReference type="InterPro" id="IPR026030">
    <property type="entry name" value="Pur-cyt_permease_Fcy2/21/22"/>
</dbReference>
<feature type="transmembrane region" description="Helical" evidence="10">
    <location>
        <begin position="77"/>
        <end position="98"/>
    </location>
</feature>
<evidence type="ECO:0008006" key="13">
    <source>
        <dbReference type="Google" id="ProtNLM"/>
    </source>
</evidence>
<name>A0A1E3QLE7_9ASCO</name>
<feature type="transmembrane region" description="Helical" evidence="10">
    <location>
        <begin position="282"/>
        <end position="301"/>
    </location>
</feature>
<dbReference type="PIRSF" id="PIRSF002744">
    <property type="entry name" value="Pur-cyt_permease"/>
    <property type="match status" value="1"/>
</dbReference>
<dbReference type="GO" id="GO:0015856">
    <property type="term" value="P:cytosine transport"/>
    <property type="evidence" value="ECO:0007669"/>
    <property type="project" value="UniProtKB-ARBA"/>
</dbReference>
<dbReference type="Proteomes" id="UP000094336">
    <property type="component" value="Unassembled WGS sequence"/>
</dbReference>
<feature type="transmembrane region" description="Helical" evidence="10">
    <location>
        <begin position="145"/>
        <end position="164"/>
    </location>
</feature>
<evidence type="ECO:0000256" key="7">
    <source>
        <dbReference type="ARBA" id="ARBA00023136"/>
    </source>
</evidence>
<feature type="region of interest" description="Disordered" evidence="9">
    <location>
        <begin position="1"/>
        <end position="31"/>
    </location>
</feature>
<evidence type="ECO:0000256" key="9">
    <source>
        <dbReference type="SAM" id="MobiDB-lite"/>
    </source>
</evidence>
<dbReference type="EMBL" id="KV454435">
    <property type="protein sequence ID" value="ODQ78511.1"/>
    <property type="molecule type" value="Genomic_DNA"/>
</dbReference>
<dbReference type="FunFam" id="1.10.4160.10:FF:000002">
    <property type="entry name" value="Purine-cytosine permease fcyB"/>
    <property type="match status" value="1"/>
</dbReference>
<keyword evidence="5 10" id="KW-0812">Transmembrane</keyword>
<keyword evidence="4" id="KW-0597">Phosphoprotein</keyword>
<dbReference type="GO" id="GO:0000329">
    <property type="term" value="C:fungal-type vacuole membrane"/>
    <property type="evidence" value="ECO:0007669"/>
    <property type="project" value="TreeGrafter"/>
</dbReference>
<gene>
    <name evidence="11" type="ORF">BABINDRAFT_162716</name>
</gene>
<comment type="subcellular location">
    <subcellularLocation>
        <location evidence="1">Membrane</location>
        <topology evidence="1">Multi-pass membrane protein</topology>
    </subcellularLocation>
</comment>
<feature type="transmembrane region" description="Helical" evidence="10">
    <location>
        <begin position="448"/>
        <end position="467"/>
    </location>
</feature>
<dbReference type="Pfam" id="PF02133">
    <property type="entry name" value="Transp_cyt_pur"/>
    <property type="match status" value="1"/>
</dbReference>
<evidence type="ECO:0000256" key="3">
    <source>
        <dbReference type="ARBA" id="ARBA00022448"/>
    </source>
</evidence>
<dbReference type="GO" id="GO:0005886">
    <property type="term" value="C:plasma membrane"/>
    <property type="evidence" value="ECO:0007669"/>
    <property type="project" value="TreeGrafter"/>
</dbReference>
<dbReference type="InterPro" id="IPR001248">
    <property type="entry name" value="Pur-cyt_permease"/>
</dbReference>
<organism evidence="11 12">
    <name type="scientific">Babjeviella inositovora NRRL Y-12698</name>
    <dbReference type="NCBI Taxonomy" id="984486"/>
    <lineage>
        <taxon>Eukaryota</taxon>
        <taxon>Fungi</taxon>
        <taxon>Dikarya</taxon>
        <taxon>Ascomycota</taxon>
        <taxon>Saccharomycotina</taxon>
        <taxon>Pichiomycetes</taxon>
        <taxon>Serinales incertae sedis</taxon>
        <taxon>Babjeviella</taxon>
    </lineage>
</organism>
<reference evidence="12" key="1">
    <citation type="submission" date="2016-05" db="EMBL/GenBank/DDBJ databases">
        <title>Comparative genomics of biotechnologically important yeasts.</title>
        <authorList>
            <consortium name="DOE Joint Genome Institute"/>
            <person name="Riley R."/>
            <person name="Haridas S."/>
            <person name="Wolfe K.H."/>
            <person name="Lopes M.R."/>
            <person name="Hittinger C.T."/>
            <person name="Goker M."/>
            <person name="Salamov A."/>
            <person name="Wisecaver J."/>
            <person name="Long T.M."/>
            <person name="Aerts A.L."/>
            <person name="Barry K."/>
            <person name="Choi C."/>
            <person name="Clum A."/>
            <person name="Coughlan A.Y."/>
            <person name="Deshpande S."/>
            <person name="Douglass A.P."/>
            <person name="Hanson S.J."/>
            <person name="Klenk H.-P."/>
            <person name="Labutti K."/>
            <person name="Lapidus A."/>
            <person name="Lindquist E."/>
            <person name="Lipzen A."/>
            <person name="Meier-Kolthoff J.P."/>
            <person name="Ohm R.A."/>
            <person name="Otillar R.P."/>
            <person name="Pangilinan J."/>
            <person name="Peng Y."/>
            <person name="Rokas A."/>
            <person name="Rosa C.A."/>
            <person name="Scheuner C."/>
            <person name="Sibirny A.A."/>
            <person name="Slot J.C."/>
            <person name="Stielow J.B."/>
            <person name="Sun H."/>
            <person name="Kurtzman C.P."/>
            <person name="Blackwell M."/>
            <person name="Grigoriev I.V."/>
            <person name="Jeffries T.W."/>
        </authorList>
    </citation>
    <scope>NUCLEOTIDE SEQUENCE [LARGE SCALE GENOMIC DNA]</scope>
    <source>
        <strain evidence="12">NRRL Y-12698</strain>
    </source>
</reference>
<proteinExistence type="inferred from homology"/>
<dbReference type="AlphaFoldDB" id="A0A1E3QLE7"/>
<keyword evidence="6 10" id="KW-1133">Transmembrane helix</keyword>
<feature type="transmembrane region" description="Helical" evidence="10">
    <location>
        <begin position="184"/>
        <end position="205"/>
    </location>
</feature>
<dbReference type="CDD" id="cd11484">
    <property type="entry name" value="SLC-NCS1sbd_CobB-like"/>
    <property type="match status" value="1"/>
</dbReference>
<feature type="transmembrane region" description="Helical" evidence="10">
    <location>
        <begin position="377"/>
        <end position="397"/>
    </location>
</feature>
<accession>A0A1E3QLE7</accession>
<evidence type="ECO:0000256" key="5">
    <source>
        <dbReference type="ARBA" id="ARBA00022692"/>
    </source>
</evidence>
<feature type="transmembrane region" description="Helical" evidence="10">
    <location>
        <begin position="211"/>
        <end position="227"/>
    </location>
</feature>
<keyword evidence="3 8" id="KW-0813">Transport</keyword>
<dbReference type="STRING" id="984486.A0A1E3QLE7"/>
<evidence type="ECO:0000256" key="6">
    <source>
        <dbReference type="ARBA" id="ARBA00022989"/>
    </source>
</evidence>
<evidence type="ECO:0000313" key="11">
    <source>
        <dbReference type="EMBL" id="ODQ78511.1"/>
    </source>
</evidence>
<dbReference type="GO" id="GO:0015205">
    <property type="term" value="F:nucleobase transmembrane transporter activity"/>
    <property type="evidence" value="ECO:0007669"/>
    <property type="project" value="TreeGrafter"/>
</dbReference>
<dbReference type="PANTHER" id="PTHR31806:SF1">
    <property type="entry name" value="PURINE-CYTOSINE PERMEASE FCY2-RELATED"/>
    <property type="match status" value="1"/>
</dbReference>
<dbReference type="PANTHER" id="PTHR31806">
    <property type="entry name" value="PURINE-CYTOSINE PERMEASE FCY2-RELATED"/>
    <property type="match status" value="1"/>
</dbReference>
<feature type="transmembrane region" description="Helical" evidence="10">
    <location>
        <begin position="337"/>
        <end position="356"/>
    </location>
</feature>